<evidence type="ECO:0000256" key="1">
    <source>
        <dbReference type="SAM" id="Phobius"/>
    </source>
</evidence>
<feature type="transmembrane region" description="Helical" evidence="1">
    <location>
        <begin position="7"/>
        <end position="28"/>
    </location>
</feature>
<keyword evidence="1" id="KW-0472">Membrane</keyword>
<protein>
    <submittedName>
        <fullName evidence="2">Uncharacterized protein</fullName>
    </submittedName>
</protein>
<proteinExistence type="predicted"/>
<dbReference type="AlphaFoldDB" id="A0A3B1DNS3"/>
<sequence length="148" mass="17441">MVGELKLKIIFLFITIVIFSPSYGYALYNDPGYNKVGEEGSLYKQEVYRRDREKFFKEKKRLLKAAIPQREKKKETLTPFTYNLSKEQQMEFLKKKRKVDTLSSKETIQHPLKKKQPDKSILLKIVLNVLVVVLCVIGFGIFIRRIRP</sequence>
<keyword evidence="1" id="KW-0812">Transmembrane</keyword>
<feature type="transmembrane region" description="Helical" evidence="1">
    <location>
        <begin position="121"/>
        <end position="143"/>
    </location>
</feature>
<evidence type="ECO:0000313" key="2">
    <source>
        <dbReference type="EMBL" id="VAX37708.1"/>
    </source>
</evidence>
<name>A0A3B1DNS3_9ZZZZ</name>
<organism evidence="2">
    <name type="scientific">hydrothermal vent metagenome</name>
    <dbReference type="NCBI Taxonomy" id="652676"/>
    <lineage>
        <taxon>unclassified sequences</taxon>
        <taxon>metagenomes</taxon>
        <taxon>ecological metagenomes</taxon>
    </lineage>
</organism>
<accession>A0A3B1DNS3</accession>
<dbReference type="EMBL" id="UOGJ01000136">
    <property type="protein sequence ID" value="VAX37708.1"/>
    <property type="molecule type" value="Genomic_DNA"/>
</dbReference>
<keyword evidence="1" id="KW-1133">Transmembrane helix</keyword>
<gene>
    <name evidence="2" type="ORF">MNBD_UNCLBAC01-162</name>
</gene>
<reference evidence="2" key="1">
    <citation type="submission" date="2018-06" db="EMBL/GenBank/DDBJ databases">
        <authorList>
            <person name="Zhirakovskaya E."/>
        </authorList>
    </citation>
    <scope>NUCLEOTIDE SEQUENCE</scope>
</reference>